<evidence type="ECO:0000313" key="1">
    <source>
        <dbReference type="EnsemblMetazoa" id="AALB014539-PA"/>
    </source>
</evidence>
<dbReference type="EnsemblMetazoa" id="AALB014539-RA">
    <property type="protein sequence ID" value="AALB014539-PA"/>
    <property type="gene ID" value="AALB014539"/>
</dbReference>
<evidence type="ECO:0000313" key="2">
    <source>
        <dbReference type="Proteomes" id="UP000069272"/>
    </source>
</evidence>
<reference evidence="1 2" key="1">
    <citation type="journal article" date="2017" name="G3 (Bethesda)">
        <title>The Physical Genome Mapping of Anopheles albimanus Corrected Scaffold Misassemblies and Identified Interarm Rearrangements in Genus Anopheles.</title>
        <authorList>
            <person name="Artemov G.N."/>
            <person name="Peery A.N."/>
            <person name="Jiang X."/>
            <person name="Tu Z."/>
            <person name="Stegniy V.N."/>
            <person name="Sharakhova M.V."/>
            <person name="Sharakhov I.V."/>
        </authorList>
    </citation>
    <scope>NUCLEOTIDE SEQUENCE [LARGE SCALE GENOMIC DNA]</scope>
    <source>
        <strain evidence="1 2">ALBI9_A</strain>
    </source>
</reference>
<name>A0A182FY33_ANOAL</name>
<dbReference type="AlphaFoldDB" id="A0A182FY33"/>
<accession>A0A182FY33</accession>
<dbReference type="Proteomes" id="UP000069272">
    <property type="component" value="Chromosome 3L"/>
</dbReference>
<organism evidence="1 2">
    <name type="scientific">Anopheles albimanus</name>
    <name type="common">New world malaria mosquito</name>
    <dbReference type="NCBI Taxonomy" id="7167"/>
    <lineage>
        <taxon>Eukaryota</taxon>
        <taxon>Metazoa</taxon>
        <taxon>Ecdysozoa</taxon>
        <taxon>Arthropoda</taxon>
        <taxon>Hexapoda</taxon>
        <taxon>Insecta</taxon>
        <taxon>Pterygota</taxon>
        <taxon>Neoptera</taxon>
        <taxon>Endopterygota</taxon>
        <taxon>Diptera</taxon>
        <taxon>Nematocera</taxon>
        <taxon>Culicoidea</taxon>
        <taxon>Culicidae</taxon>
        <taxon>Anophelinae</taxon>
        <taxon>Anopheles</taxon>
    </lineage>
</organism>
<proteinExistence type="predicted"/>
<protein>
    <submittedName>
        <fullName evidence="1">Uncharacterized protein</fullName>
    </submittedName>
</protein>
<keyword evidence="2" id="KW-1185">Reference proteome</keyword>
<reference evidence="1" key="2">
    <citation type="submission" date="2022-08" db="UniProtKB">
        <authorList>
            <consortium name="EnsemblMetazoa"/>
        </authorList>
    </citation>
    <scope>IDENTIFICATION</scope>
    <source>
        <strain evidence="1">STECLA/ALBI9_A</strain>
    </source>
</reference>
<dbReference type="VEuPathDB" id="VectorBase:AALB014539"/>
<sequence length="47" mass="5511">MRVREKLYPGLSTGLTPVLATRSPRKWFSSEEENKIFERIEASWKSV</sequence>